<protein>
    <submittedName>
        <fullName evidence="2">Uncharacterized protein</fullName>
    </submittedName>
</protein>
<dbReference type="Proteomes" id="UP000249091">
    <property type="component" value="Chromosome 1"/>
</dbReference>
<dbReference type="RefSeq" id="WP_169848885.1">
    <property type="nucleotide sequence ID" value="NZ_JAFBBL010000001.1"/>
</dbReference>
<dbReference type="AlphaFoldDB" id="A0A2X4UIK1"/>
<evidence type="ECO:0000313" key="2">
    <source>
        <dbReference type="EMBL" id="SQI34382.1"/>
    </source>
</evidence>
<evidence type="ECO:0000256" key="1">
    <source>
        <dbReference type="SAM" id="MobiDB-lite"/>
    </source>
</evidence>
<dbReference type="KEGG" id="rcr:NCTC10994_02751"/>
<dbReference type="STRING" id="1219011.GCA_001895045_02462"/>
<sequence>MSPPPAAGSPRHHGPYSSSGVGFLQMFMDAQRVDSAVSSDSPEEVAHDADPTDERLQR</sequence>
<feature type="region of interest" description="Disordered" evidence="1">
    <location>
        <begin position="1"/>
        <end position="21"/>
    </location>
</feature>
<organism evidence="2 3">
    <name type="scientific">Rhodococcus coprophilus</name>
    <dbReference type="NCBI Taxonomy" id="38310"/>
    <lineage>
        <taxon>Bacteria</taxon>
        <taxon>Bacillati</taxon>
        <taxon>Actinomycetota</taxon>
        <taxon>Actinomycetes</taxon>
        <taxon>Mycobacteriales</taxon>
        <taxon>Nocardiaceae</taxon>
        <taxon>Rhodococcus</taxon>
    </lineage>
</organism>
<accession>A0A2X4UIK1</accession>
<proteinExistence type="predicted"/>
<keyword evidence="3" id="KW-1185">Reference proteome</keyword>
<reference evidence="2 3" key="1">
    <citation type="submission" date="2018-06" db="EMBL/GenBank/DDBJ databases">
        <authorList>
            <consortium name="Pathogen Informatics"/>
            <person name="Doyle S."/>
        </authorList>
    </citation>
    <scope>NUCLEOTIDE SEQUENCE [LARGE SCALE GENOMIC DNA]</scope>
    <source>
        <strain evidence="2 3">NCTC10994</strain>
    </source>
</reference>
<name>A0A2X4UIK1_9NOCA</name>
<gene>
    <name evidence="2" type="ORF">NCTC10994_02751</name>
</gene>
<dbReference type="EMBL" id="LS483468">
    <property type="protein sequence ID" value="SQI34382.1"/>
    <property type="molecule type" value="Genomic_DNA"/>
</dbReference>
<evidence type="ECO:0000313" key="3">
    <source>
        <dbReference type="Proteomes" id="UP000249091"/>
    </source>
</evidence>
<feature type="compositionally biased region" description="Basic and acidic residues" evidence="1">
    <location>
        <begin position="44"/>
        <end position="58"/>
    </location>
</feature>
<feature type="region of interest" description="Disordered" evidence="1">
    <location>
        <begin position="33"/>
        <end position="58"/>
    </location>
</feature>